<organism evidence="2 3">
    <name type="scientific">Glycomyces albidus</name>
    <dbReference type="NCBI Taxonomy" id="2656774"/>
    <lineage>
        <taxon>Bacteria</taxon>
        <taxon>Bacillati</taxon>
        <taxon>Actinomycetota</taxon>
        <taxon>Actinomycetes</taxon>
        <taxon>Glycomycetales</taxon>
        <taxon>Glycomycetaceae</taxon>
        <taxon>Glycomyces</taxon>
    </lineage>
</organism>
<evidence type="ECO:0000313" key="3">
    <source>
        <dbReference type="Proteomes" id="UP000477750"/>
    </source>
</evidence>
<sequence>MAKKLLAVLAAAVAGMLIALAPAGTANAAEVDSAVAASWTSTAKECDTAALVQVCVQPYGDVLWVKDRVADGMIVGIAWVDLDSDRIGECWNRLGAATGWTVCNKNFTEGHEIGWGPIWDGMSYEEYAAAFTANYTVV</sequence>
<keyword evidence="1" id="KW-0732">Signal</keyword>
<dbReference type="EMBL" id="WIAO01000018">
    <property type="protein sequence ID" value="MQM26972.1"/>
    <property type="molecule type" value="Genomic_DNA"/>
</dbReference>
<comment type="caution">
    <text evidence="2">The sequence shown here is derived from an EMBL/GenBank/DDBJ whole genome shotgun (WGS) entry which is preliminary data.</text>
</comment>
<proteinExistence type="predicted"/>
<name>A0A6L5GB91_9ACTN</name>
<dbReference type="AlphaFoldDB" id="A0A6L5GB91"/>
<keyword evidence="3" id="KW-1185">Reference proteome</keyword>
<reference evidence="2 3" key="1">
    <citation type="submission" date="2019-10" db="EMBL/GenBank/DDBJ databases">
        <title>Glycomyces albidus sp. nov., a novel actinomycete isolated from rhizosphere soil of wheat (Triticum aestivum L.).</title>
        <authorList>
            <person name="Qian L."/>
        </authorList>
    </citation>
    <scope>NUCLEOTIDE SEQUENCE [LARGE SCALE GENOMIC DNA]</scope>
    <source>
        <strain evidence="2 3">NEAU-7082</strain>
    </source>
</reference>
<dbReference type="Proteomes" id="UP000477750">
    <property type="component" value="Unassembled WGS sequence"/>
</dbReference>
<gene>
    <name evidence="2" type="ORF">GFD30_15535</name>
</gene>
<accession>A0A6L5GB91</accession>
<protein>
    <recommendedName>
        <fullName evidence="4">Secreted protein</fullName>
    </recommendedName>
</protein>
<evidence type="ECO:0008006" key="4">
    <source>
        <dbReference type="Google" id="ProtNLM"/>
    </source>
</evidence>
<feature type="signal peptide" evidence="1">
    <location>
        <begin position="1"/>
        <end position="28"/>
    </location>
</feature>
<evidence type="ECO:0000313" key="2">
    <source>
        <dbReference type="EMBL" id="MQM26972.1"/>
    </source>
</evidence>
<feature type="chain" id="PRO_5026847615" description="Secreted protein" evidence="1">
    <location>
        <begin position="29"/>
        <end position="138"/>
    </location>
</feature>
<dbReference type="RefSeq" id="WP_153026112.1">
    <property type="nucleotide sequence ID" value="NZ_WIAO01000018.1"/>
</dbReference>
<evidence type="ECO:0000256" key="1">
    <source>
        <dbReference type="SAM" id="SignalP"/>
    </source>
</evidence>